<organism evidence="21 22">
    <name type="scientific">Aspergillus bombycis</name>
    <dbReference type="NCBI Taxonomy" id="109264"/>
    <lineage>
        <taxon>Eukaryota</taxon>
        <taxon>Fungi</taxon>
        <taxon>Dikarya</taxon>
        <taxon>Ascomycota</taxon>
        <taxon>Pezizomycotina</taxon>
        <taxon>Eurotiomycetes</taxon>
        <taxon>Eurotiomycetidae</taxon>
        <taxon>Eurotiales</taxon>
        <taxon>Aspergillaceae</taxon>
        <taxon>Aspergillus</taxon>
    </lineage>
</organism>
<keyword evidence="10" id="KW-0326">Glycosidase</keyword>
<dbReference type="GO" id="GO:0046556">
    <property type="term" value="F:alpha-L-arabinofuranosidase activity"/>
    <property type="evidence" value="ECO:0007669"/>
    <property type="project" value="TreeGrafter"/>
</dbReference>
<dbReference type="RefSeq" id="XP_022392978.1">
    <property type="nucleotide sequence ID" value="XM_022531157.1"/>
</dbReference>
<keyword evidence="22" id="KW-1185">Reference proteome</keyword>
<evidence type="ECO:0000256" key="8">
    <source>
        <dbReference type="ARBA" id="ARBA00023180"/>
    </source>
</evidence>
<dbReference type="PANTHER" id="PTHR42721">
    <property type="entry name" value="SUGAR HYDROLASE-RELATED"/>
    <property type="match status" value="1"/>
</dbReference>
<dbReference type="GO" id="GO:0009044">
    <property type="term" value="F:xylan 1,4-beta-xylosidase activity"/>
    <property type="evidence" value="ECO:0007669"/>
    <property type="project" value="UniProtKB-EC"/>
</dbReference>
<dbReference type="Gene3D" id="2.60.40.10">
    <property type="entry name" value="Immunoglobulins"/>
    <property type="match status" value="1"/>
</dbReference>
<evidence type="ECO:0000259" key="20">
    <source>
        <dbReference type="SMART" id="SM01217"/>
    </source>
</evidence>
<dbReference type="AlphaFoldDB" id="A0A1F8AC97"/>
<evidence type="ECO:0000256" key="4">
    <source>
        <dbReference type="ARBA" id="ARBA00022525"/>
    </source>
</evidence>
<dbReference type="Pfam" id="PF14310">
    <property type="entry name" value="Fn3-like"/>
    <property type="match status" value="1"/>
</dbReference>
<proteinExistence type="inferred from homology"/>
<evidence type="ECO:0000256" key="15">
    <source>
        <dbReference type="ARBA" id="ARBA00041508"/>
    </source>
</evidence>
<comment type="similarity">
    <text evidence="3">Belongs to the glycosyl hydrolase 3 family.</text>
</comment>
<dbReference type="GO" id="GO:0031222">
    <property type="term" value="P:arabinan catabolic process"/>
    <property type="evidence" value="ECO:0007669"/>
    <property type="project" value="TreeGrafter"/>
</dbReference>
<evidence type="ECO:0000256" key="10">
    <source>
        <dbReference type="ARBA" id="ARBA00023295"/>
    </source>
</evidence>
<name>A0A1F8AC97_9EURO</name>
<protein>
    <recommendedName>
        <fullName evidence="14">xylan 1,4-beta-xylosidase</fullName>
        <ecNumber evidence="14">3.2.1.37</ecNumber>
    </recommendedName>
    <alternativeName>
        <fullName evidence="17">1,4-beta-D-xylan xylohydrolase xlnD</fullName>
    </alternativeName>
    <alternativeName>
        <fullName evidence="18">Beta-xylosidase A</fullName>
    </alternativeName>
    <alternativeName>
        <fullName evidence="16">Beta-xylosidase xlnD</fullName>
    </alternativeName>
    <alternativeName>
        <fullName evidence="15">Xylobiase xlnD</fullName>
    </alternativeName>
</protein>
<evidence type="ECO:0000256" key="11">
    <source>
        <dbReference type="ARBA" id="ARBA00023326"/>
    </source>
</evidence>
<dbReference type="FunFam" id="3.20.20.300:FF:000009">
    <property type="entry name" value="Exo-1,4-beta-xylosidase xlnD"/>
    <property type="match status" value="1"/>
</dbReference>
<dbReference type="EC" id="3.2.1.37" evidence="14"/>
<evidence type="ECO:0000256" key="19">
    <source>
        <dbReference type="SAM" id="SignalP"/>
    </source>
</evidence>
<dbReference type="InterPro" id="IPR044993">
    <property type="entry name" value="BXL"/>
</dbReference>
<feature type="domain" description="Fibronectin type III-like" evidence="20">
    <location>
        <begin position="711"/>
        <end position="782"/>
    </location>
</feature>
<comment type="subcellular location">
    <subcellularLocation>
        <location evidence="1">Secreted</location>
    </subcellularLocation>
</comment>
<evidence type="ECO:0000313" key="21">
    <source>
        <dbReference type="EMBL" id="OGM49261.1"/>
    </source>
</evidence>
<sequence length="810" mass="87395">MPGAASIVAVLAAVLPTALGQANQSYVDYKVEANPDLFPECLETGGTSFPDCESGPLSKTLVCDTSAKPHDRAAALVSLLTFEELVNNTGNTGHGAPRIGLPAYQVWNEALHGVAHADFSDAGDFSWSTSFPQPISTMAALNRTLIHEIATIISTQGRAFMNAGRYGLDVYSPNINTFRHPVWGRGQETPGEDAYCLASTYAYEYITGIQGGVDANPLKLIATAKHYAGYDIENWGNHSRLGNDMQITQQDLAEYYTPQFLVASRDAKVHSVMCSYNAVNGVPSCANSFFLQTLLRDTFDFVEDGYVSGDCGAVYNVFNPHSYAANESTAAADSIRAGTDIDCGVSYPRHFQEAFHEQEVSRQDLERGMTRLYTNLIRAGYFDTKSSPYRDITWSDVLSTNAQNLSYEAAAQSIVLLKNDGLLPLASSSTTTTNNNNNNLTVALIGPWANATTQMLGNYYGPTPYLISPLSAFQQSGYNVRYAIGTNTTTDPTATSQADALALAKAADLVIFAGGIDNTLETETQDRANITWPANQLSLITQLADLGKPLVVLQMGGGQVDSSALKANKNVNALLWGGYPGQSGGQALLDIITGKRAPAARLVTTQYPADYAEVFPAIDMNLRPNGSNPGQTYMWYTGTPVYEFGHGLFYTNFTAAAAAAAAAAGGSTNQTTFNIDDVLARPHPGFKLVEQMPLFNFTVDVTNTGRRVSDYTAMAFVNTTTAGPAPYPNKWLVGFERLGAVQPGSSQTMVIPVTVDSLARTDELGNRVLYPGRYEVALNNEREVVVRFTLTGDKAVLLKWPKEEQLIAPQ</sequence>
<evidence type="ECO:0000256" key="5">
    <source>
        <dbReference type="ARBA" id="ARBA00022651"/>
    </source>
</evidence>
<dbReference type="Proteomes" id="UP000179179">
    <property type="component" value="Unassembled WGS sequence"/>
</dbReference>
<dbReference type="InterPro" id="IPR026891">
    <property type="entry name" value="Fn3-like"/>
</dbReference>
<reference evidence="21 22" key="1">
    <citation type="journal article" date="2016" name="Genome Biol. Evol.">
        <title>Draft genome sequence of an aflatoxigenic Aspergillus species, A. bombycis.</title>
        <authorList>
            <person name="Moore G.G."/>
            <person name="Mack B.M."/>
            <person name="Beltz S.B."/>
            <person name="Gilbert M.K."/>
        </authorList>
    </citation>
    <scope>NUCLEOTIDE SEQUENCE [LARGE SCALE GENOMIC DNA]</scope>
    <source>
        <strain evidence="22">NRRL 26010</strain>
    </source>
</reference>
<dbReference type="SMART" id="SM01217">
    <property type="entry name" value="Fn3_like"/>
    <property type="match status" value="1"/>
</dbReference>
<evidence type="ECO:0000256" key="1">
    <source>
        <dbReference type="ARBA" id="ARBA00004613"/>
    </source>
</evidence>
<evidence type="ECO:0000256" key="18">
    <source>
        <dbReference type="ARBA" id="ARBA00042744"/>
    </source>
</evidence>
<feature type="signal peptide" evidence="19">
    <location>
        <begin position="1"/>
        <end position="20"/>
    </location>
</feature>
<keyword evidence="6 19" id="KW-0732">Signal</keyword>
<dbReference type="PANTHER" id="PTHR42721:SF13">
    <property type="entry name" value="EXO-1,4-BETA-XYLOSIDASE XLND"/>
    <property type="match status" value="1"/>
</dbReference>
<keyword evidence="7" id="KW-0378">Hydrolase</keyword>
<accession>A0A1F8AC97</accession>
<evidence type="ECO:0000256" key="2">
    <source>
        <dbReference type="ARBA" id="ARBA00004851"/>
    </source>
</evidence>
<dbReference type="InterPro" id="IPR002772">
    <property type="entry name" value="Glyco_hydro_3_C"/>
</dbReference>
<evidence type="ECO:0000256" key="14">
    <source>
        <dbReference type="ARBA" id="ARBA00026107"/>
    </source>
</evidence>
<dbReference type="InterPro" id="IPR036962">
    <property type="entry name" value="Glyco_hydro_3_N_sf"/>
</dbReference>
<evidence type="ECO:0000256" key="9">
    <source>
        <dbReference type="ARBA" id="ARBA00023277"/>
    </source>
</evidence>
<dbReference type="InterPro" id="IPR013783">
    <property type="entry name" value="Ig-like_fold"/>
</dbReference>
<dbReference type="Pfam" id="PF01915">
    <property type="entry name" value="Glyco_hydro_3_C"/>
    <property type="match status" value="1"/>
</dbReference>
<keyword evidence="11" id="KW-0624">Polysaccharide degradation</keyword>
<evidence type="ECO:0000256" key="17">
    <source>
        <dbReference type="ARBA" id="ARBA00041684"/>
    </source>
</evidence>
<comment type="function">
    <text evidence="13">Xylan 1,4-beta-xylosidase involved in the hydrolysis of xylan, a major structural heterogeneous polysaccharide found in plant biomass representing the second most abundant polysaccharide in the biosphere, after cellulose.</text>
</comment>
<dbReference type="SUPFAM" id="SSF51445">
    <property type="entry name" value="(Trans)glycosidases"/>
    <property type="match status" value="1"/>
</dbReference>
<keyword evidence="4" id="KW-0964">Secreted</keyword>
<dbReference type="STRING" id="109264.A0A1F8AC97"/>
<dbReference type="GeneID" id="34447417"/>
<gene>
    <name evidence="21" type="ORF">ABOM_004027</name>
</gene>
<dbReference type="Gene3D" id="3.40.50.1700">
    <property type="entry name" value="Glycoside hydrolase family 3 C-terminal domain"/>
    <property type="match status" value="1"/>
</dbReference>
<dbReference type="Pfam" id="PF00933">
    <property type="entry name" value="Glyco_hydro_3"/>
    <property type="match status" value="1"/>
</dbReference>
<comment type="catalytic activity">
    <reaction evidence="12">
        <text>Hydrolysis of (1-&gt;4)-beta-D-xylans, to remove successive D-xylose residues from the non-reducing termini.</text>
        <dbReference type="EC" id="3.2.1.37"/>
    </reaction>
</comment>
<keyword evidence="9" id="KW-0119">Carbohydrate metabolism</keyword>
<dbReference type="Gene3D" id="3.20.20.300">
    <property type="entry name" value="Glycoside hydrolase, family 3, N-terminal domain"/>
    <property type="match status" value="1"/>
</dbReference>
<evidence type="ECO:0000256" key="16">
    <source>
        <dbReference type="ARBA" id="ARBA00041545"/>
    </source>
</evidence>
<dbReference type="FunFam" id="2.60.40.10:FF:001420">
    <property type="entry name" value="Exo-1,4-beta-xylosidase xlnD"/>
    <property type="match status" value="1"/>
</dbReference>
<dbReference type="GO" id="GO:0045493">
    <property type="term" value="P:xylan catabolic process"/>
    <property type="evidence" value="ECO:0007669"/>
    <property type="project" value="UniProtKB-UniPathway"/>
</dbReference>
<dbReference type="FunFam" id="3.40.50.1700:FF:000007">
    <property type="entry name" value="Exo-1,4-beta-xylosidase xlnD"/>
    <property type="match status" value="1"/>
</dbReference>
<keyword evidence="8" id="KW-0325">Glycoprotein</keyword>
<evidence type="ECO:0000256" key="3">
    <source>
        <dbReference type="ARBA" id="ARBA00005336"/>
    </source>
</evidence>
<dbReference type="UniPathway" id="UPA00114"/>
<dbReference type="InterPro" id="IPR017853">
    <property type="entry name" value="GH"/>
</dbReference>
<dbReference type="GO" id="GO:0005576">
    <property type="term" value="C:extracellular region"/>
    <property type="evidence" value="ECO:0007669"/>
    <property type="project" value="UniProtKB-SubCell"/>
</dbReference>
<feature type="chain" id="PRO_5009534782" description="xylan 1,4-beta-xylosidase" evidence="19">
    <location>
        <begin position="21"/>
        <end position="810"/>
    </location>
</feature>
<evidence type="ECO:0000256" key="6">
    <source>
        <dbReference type="ARBA" id="ARBA00022729"/>
    </source>
</evidence>
<dbReference type="InterPro" id="IPR036881">
    <property type="entry name" value="Glyco_hydro_3_C_sf"/>
</dbReference>
<dbReference type="PROSITE" id="PS00549">
    <property type="entry name" value="BACTERIOFERRITIN"/>
    <property type="match status" value="1"/>
</dbReference>
<comment type="pathway">
    <text evidence="2">Glycan degradation; xylan degradation.</text>
</comment>
<evidence type="ECO:0000256" key="13">
    <source>
        <dbReference type="ARBA" id="ARBA00025331"/>
    </source>
</evidence>
<comment type="caution">
    <text evidence="21">The sequence shown here is derived from an EMBL/GenBank/DDBJ whole genome shotgun (WGS) entry which is preliminary data.</text>
</comment>
<dbReference type="OrthoDB" id="47059at2759"/>
<evidence type="ECO:0000256" key="12">
    <source>
        <dbReference type="ARBA" id="ARBA00024574"/>
    </source>
</evidence>
<evidence type="ECO:0000256" key="7">
    <source>
        <dbReference type="ARBA" id="ARBA00022801"/>
    </source>
</evidence>
<dbReference type="InterPro" id="IPR001764">
    <property type="entry name" value="Glyco_hydro_3_N"/>
</dbReference>
<dbReference type="EMBL" id="LYCR01000010">
    <property type="protein sequence ID" value="OGM49261.1"/>
    <property type="molecule type" value="Genomic_DNA"/>
</dbReference>
<keyword evidence="5" id="KW-0858">Xylan degradation</keyword>
<evidence type="ECO:0000313" key="22">
    <source>
        <dbReference type="Proteomes" id="UP000179179"/>
    </source>
</evidence>
<dbReference type="SUPFAM" id="SSF52279">
    <property type="entry name" value="Beta-D-glucan exohydrolase, C-terminal domain"/>
    <property type="match status" value="1"/>
</dbReference>